<sequence>MTGAVREAEQGGGLLAAAMADAGLPWPVLALDAALASTGQPAVVALDRWTPDQAVALSAHAWRGGSTLLPVRVDGSTALVGPLLHRGAPACLGCAEAERLATAGGRTPRDQGDLVLGGVPAPTAVPLLAALAADALADTARWSGTMWAVRTDDGTCSTHRARPRRGGCPICGPLPEDTPELARFVPAARPLPDPRRLRQDNPATTRAGLRAALYDWRLGPVASVSRRETYPLAFAGAAVVGDREERDAGYGRALTFAEAERVALFEAVERMAGTAPRGKRTALRGSFAEIGPRRAVDPARFGLYEPHAADLPEARIARYTPDTVTDWVYGWSTGEDRAVAVPEQMAYWGLPRRGAGAGVSPFVRETSSGCGLGNSLEEAVLHGLFEVAERDAFLMAWYARTPLAPVAPPDDDPLVGHCADLLDALGYDLRLFDSTNDFGVPAVVSLVLCQDAASAAPQAFFAAGAHPDPREAIRSAVVEAVVSVGAVTQTALTSPEKLDRDRLLRMLDEPRRVVSMEDHTALYTLPEARSRFDFLLAGTGPPRPWQRVWPGSPRPVRDLGALLAETAARVVRAGMDVVFVDQSDPVVRDTLGLHAAKVLVPGALPMTFGHVHRRTRGLPRLLDVPWRLGRLPARPRYRDLPLDPHPFP</sequence>
<dbReference type="GO" id="GO:0016740">
    <property type="term" value="F:transferase activity"/>
    <property type="evidence" value="ECO:0007669"/>
    <property type="project" value="UniProtKB-KW"/>
</dbReference>
<reference evidence="2 3" key="1">
    <citation type="submission" date="2016-11" db="EMBL/GenBank/DDBJ databases">
        <authorList>
            <person name="Jaros S."/>
            <person name="Januszkiewicz K."/>
            <person name="Wedrychowicz H."/>
        </authorList>
    </citation>
    <scope>NUCLEOTIDE SEQUENCE [LARGE SCALE GENOMIC DNA]</scope>
    <source>
        <strain evidence="2 3">CGMCC 4.2025</strain>
    </source>
</reference>
<dbReference type="GO" id="GO:0005840">
    <property type="term" value="C:ribosome"/>
    <property type="evidence" value="ECO:0007669"/>
    <property type="project" value="UniProtKB-KW"/>
</dbReference>
<dbReference type="Gene3D" id="3.30.40.250">
    <property type="match status" value="1"/>
</dbReference>
<dbReference type="PANTHER" id="PTHR37809:SF1">
    <property type="entry name" value="RIBOSOMAL PROTEIN S12 METHYLTHIOTRANSFERASE ACCESSORY FACTOR YCAO"/>
    <property type="match status" value="1"/>
</dbReference>
<proteinExistence type="predicted"/>
<evidence type="ECO:0000313" key="2">
    <source>
        <dbReference type="EMBL" id="SHM06825.1"/>
    </source>
</evidence>
<gene>
    <name evidence="2" type="ORF">SAMN05216499_10840</name>
</gene>
<evidence type="ECO:0000259" key="1">
    <source>
        <dbReference type="PROSITE" id="PS51664"/>
    </source>
</evidence>
<organism evidence="2 3">
    <name type="scientific">Actinacidiphila paucisporea</name>
    <dbReference type="NCBI Taxonomy" id="310782"/>
    <lineage>
        <taxon>Bacteria</taxon>
        <taxon>Bacillati</taxon>
        <taxon>Actinomycetota</taxon>
        <taxon>Actinomycetes</taxon>
        <taxon>Kitasatosporales</taxon>
        <taxon>Streptomycetaceae</taxon>
        <taxon>Actinacidiphila</taxon>
    </lineage>
</organism>
<dbReference type="Gene3D" id="3.30.160.660">
    <property type="match status" value="1"/>
</dbReference>
<dbReference type="Gene3D" id="3.30.1330.230">
    <property type="match status" value="1"/>
</dbReference>
<name>A0A1M7FSC0_9ACTN</name>
<dbReference type="InterPro" id="IPR003776">
    <property type="entry name" value="YcaO-like_dom"/>
</dbReference>
<dbReference type="AlphaFoldDB" id="A0A1M7FSC0"/>
<protein>
    <submittedName>
        <fullName evidence="2">Ribosomal protein S12 methylthiotransferase accessory factor</fullName>
    </submittedName>
</protein>
<keyword evidence="3" id="KW-1185">Reference proteome</keyword>
<keyword evidence="2" id="KW-0808">Transferase</keyword>
<dbReference type="PROSITE" id="PS51664">
    <property type="entry name" value="YCAO"/>
    <property type="match status" value="1"/>
</dbReference>
<dbReference type="InterPro" id="IPR027624">
    <property type="entry name" value="TOMM_cyclo_SagD"/>
</dbReference>
<dbReference type="Pfam" id="PF02624">
    <property type="entry name" value="YcaO"/>
    <property type="match status" value="1"/>
</dbReference>
<accession>A0A1M7FSC0</accession>
<dbReference type="Proteomes" id="UP000184111">
    <property type="component" value="Unassembled WGS sequence"/>
</dbReference>
<dbReference type="NCBIfam" id="TIGR03882">
    <property type="entry name" value="cyclo_dehyd_2"/>
    <property type="match status" value="1"/>
</dbReference>
<evidence type="ECO:0000313" key="3">
    <source>
        <dbReference type="Proteomes" id="UP000184111"/>
    </source>
</evidence>
<keyword evidence="2" id="KW-0687">Ribonucleoprotein</keyword>
<dbReference type="RefSeq" id="WP_235002158.1">
    <property type="nucleotide sequence ID" value="NZ_FRBI01000008.1"/>
</dbReference>
<dbReference type="InterPro" id="IPR022291">
    <property type="entry name" value="Bacteriocin_synth_cyclodeHase"/>
</dbReference>
<feature type="domain" description="YcaO" evidence="1">
    <location>
        <begin position="251"/>
        <end position="648"/>
    </location>
</feature>
<dbReference type="STRING" id="310782.SAMN05216499_10840"/>
<dbReference type="NCBIfam" id="TIGR03604">
    <property type="entry name" value="TOMM_cyclo_SagD"/>
    <property type="match status" value="1"/>
</dbReference>
<dbReference type="EMBL" id="FRBI01000008">
    <property type="protein sequence ID" value="SHM06825.1"/>
    <property type="molecule type" value="Genomic_DNA"/>
</dbReference>
<keyword evidence="2" id="KW-0689">Ribosomal protein</keyword>
<dbReference type="PANTHER" id="PTHR37809">
    <property type="entry name" value="RIBOSOMAL PROTEIN S12 METHYLTHIOTRANSFERASE ACCESSORY FACTOR YCAO"/>
    <property type="match status" value="1"/>
</dbReference>
<dbReference type="Gene3D" id="3.40.50.720">
    <property type="entry name" value="NAD(P)-binding Rossmann-like Domain"/>
    <property type="match status" value="1"/>
</dbReference>